<dbReference type="CDD" id="cd00586">
    <property type="entry name" value="4HBT"/>
    <property type="match status" value="1"/>
</dbReference>
<evidence type="ECO:0000313" key="1">
    <source>
        <dbReference type="EMBL" id="NYS76479.1"/>
    </source>
</evidence>
<comment type="caution">
    <text evidence="1">The sequence shown here is derived from an EMBL/GenBank/DDBJ whole genome shotgun (WGS) entry which is preliminary data.</text>
</comment>
<gene>
    <name evidence="1" type="ORF">HZS80_01845</name>
</gene>
<dbReference type="AlphaFoldDB" id="A0A7Z0LQ23"/>
<accession>A0A7Z0LQ23</accession>
<dbReference type="Gene3D" id="3.10.129.10">
    <property type="entry name" value="Hotdog Thioesterase"/>
    <property type="match status" value="1"/>
</dbReference>
<reference evidence="1 2" key="1">
    <citation type="journal article" date="2003" name="Extremophiles">
        <title>Halomonas glaciei sp. nov. isolated from fast ice of Adelie Land, Antarctica.</title>
        <authorList>
            <person name="Reddy G.S."/>
            <person name="Raghavan P.U."/>
            <person name="Sarita N.B."/>
            <person name="Prakash J.S."/>
            <person name="Nagesh N."/>
            <person name="Delille D."/>
            <person name="Shivaji S."/>
        </authorList>
    </citation>
    <scope>NUCLEOTIDE SEQUENCE [LARGE SCALE GENOMIC DNA]</scope>
    <source>
        <strain evidence="1 2">DD39</strain>
    </source>
</reference>
<dbReference type="EMBL" id="JACCDE010000002">
    <property type="protein sequence ID" value="NYS76479.1"/>
    <property type="molecule type" value="Genomic_DNA"/>
</dbReference>
<evidence type="ECO:0000313" key="2">
    <source>
        <dbReference type="Proteomes" id="UP000526892"/>
    </source>
</evidence>
<dbReference type="Proteomes" id="UP000526892">
    <property type="component" value="Unassembled WGS sequence"/>
</dbReference>
<dbReference type="InterPro" id="IPR029069">
    <property type="entry name" value="HotDog_dom_sf"/>
</dbReference>
<dbReference type="SUPFAM" id="SSF54637">
    <property type="entry name" value="Thioesterase/thiol ester dehydrase-isomerase"/>
    <property type="match status" value="1"/>
</dbReference>
<organism evidence="1 2">
    <name type="scientific">Vreelandella glaciei</name>
    <dbReference type="NCBI Taxonomy" id="186761"/>
    <lineage>
        <taxon>Bacteria</taxon>
        <taxon>Pseudomonadati</taxon>
        <taxon>Pseudomonadota</taxon>
        <taxon>Gammaproteobacteria</taxon>
        <taxon>Oceanospirillales</taxon>
        <taxon>Halomonadaceae</taxon>
        <taxon>Vreelandella</taxon>
    </lineage>
</organism>
<dbReference type="Pfam" id="PF13279">
    <property type="entry name" value="4HBT_2"/>
    <property type="match status" value="1"/>
</dbReference>
<proteinExistence type="predicted"/>
<sequence length="147" mass="16851">MKTPFIYRRPIRWGDTDAARIVFTAHYFDICMEAIESFFHEILELDWFAMTCKQSTGTPFVHAEVDFHTPLTPRDVLNIRVDIEHQGNSSLSLILYGNREVEGVAAFTGRFTCSFSDLNNLKSIPIPSDIRQRITCYQQQSSKLISG</sequence>
<keyword evidence="2" id="KW-1185">Reference proteome</keyword>
<dbReference type="RefSeq" id="WP_179914989.1">
    <property type="nucleotide sequence ID" value="NZ_JACCDE010000002.1"/>
</dbReference>
<protein>
    <submittedName>
        <fullName evidence="1">Acyl-CoA thioesterase</fullName>
    </submittedName>
</protein>
<name>A0A7Z0LQ23_9GAMM</name>